<evidence type="ECO:0000313" key="3">
    <source>
        <dbReference type="Proteomes" id="UP000018296"/>
    </source>
</evidence>
<dbReference type="Proteomes" id="UP000018296">
    <property type="component" value="Unassembled WGS sequence"/>
</dbReference>
<keyword evidence="1" id="KW-0472">Membrane</keyword>
<feature type="transmembrane region" description="Helical" evidence="1">
    <location>
        <begin position="42"/>
        <end position="63"/>
    </location>
</feature>
<evidence type="ECO:0000256" key="1">
    <source>
        <dbReference type="SAM" id="Phobius"/>
    </source>
</evidence>
<evidence type="ECO:0000313" key="2">
    <source>
        <dbReference type="EMBL" id="EST10571.1"/>
    </source>
</evidence>
<keyword evidence="3" id="KW-1185">Reference proteome</keyword>
<proteinExistence type="predicted"/>
<protein>
    <submittedName>
        <fullName evidence="2">Uncharacterized protein</fullName>
    </submittedName>
</protein>
<dbReference type="PATRIC" id="fig|1395513.3.peg.3377"/>
<keyword evidence="1" id="KW-1133">Transmembrane helix</keyword>
<dbReference type="OrthoDB" id="2991732at2"/>
<organism evidence="2 3">
    <name type="scientific">Sporolactobacillus laevolacticus DSM 442</name>
    <dbReference type="NCBI Taxonomy" id="1395513"/>
    <lineage>
        <taxon>Bacteria</taxon>
        <taxon>Bacillati</taxon>
        <taxon>Bacillota</taxon>
        <taxon>Bacilli</taxon>
        <taxon>Bacillales</taxon>
        <taxon>Sporolactobacillaceae</taxon>
        <taxon>Sporolactobacillus</taxon>
    </lineage>
</organism>
<gene>
    <name evidence="2" type="ORF">P343_16650</name>
</gene>
<dbReference type="AlphaFoldDB" id="V6IVN1"/>
<comment type="caution">
    <text evidence="2">The sequence shown here is derived from an EMBL/GenBank/DDBJ whole genome shotgun (WGS) entry which is preliminary data.</text>
</comment>
<accession>V6IVN1</accession>
<keyword evidence="1" id="KW-0812">Transmembrane</keyword>
<dbReference type="RefSeq" id="WP_023511530.1">
    <property type="nucleotide sequence ID" value="NZ_AWTC01000021.1"/>
</dbReference>
<name>V6IVN1_9BACL</name>
<dbReference type="EMBL" id="AWTC01000021">
    <property type="protein sequence ID" value="EST10571.1"/>
    <property type="molecule type" value="Genomic_DNA"/>
</dbReference>
<reference evidence="2 3" key="1">
    <citation type="journal article" date="2013" name="Genome Announc.">
        <title>Genome Sequence of Sporolactobacillus laevolacticus DSM442, an Efficient Polymer-Grade D-Lactate Producer from Agricultural Waste Cottonseed as a Nitrogen Source.</title>
        <authorList>
            <person name="Wang H."/>
            <person name="Wang L."/>
            <person name="Ju J."/>
            <person name="Yu B."/>
            <person name="Ma Y."/>
        </authorList>
    </citation>
    <scope>NUCLEOTIDE SEQUENCE [LARGE SCALE GENOMIC DNA]</scope>
    <source>
        <strain evidence="2 3">DSM 442</strain>
    </source>
</reference>
<sequence>MEKTNTTTFSKKQTRLDEKVQQIAHKVEHLSAEECFEWITKIMYRAILFLGIPYFLFVLFSFIRMAS</sequence>